<dbReference type="PANTHER" id="PTHR11575:SF24">
    <property type="entry name" value="5'-NUCLEOTIDASE"/>
    <property type="match status" value="1"/>
</dbReference>
<evidence type="ECO:0000259" key="7">
    <source>
        <dbReference type="Pfam" id="PF00149"/>
    </source>
</evidence>
<evidence type="ECO:0000313" key="11">
    <source>
        <dbReference type="Proteomes" id="UP000663832"/>
    </source>
</evidence>
<dbReference type="Pfam" id="PF02872">
    <property type="entry name" value="5_nucleotid_C"/>
    <property type="match status" value="1"/>
</dbReference>
<comment type="similarity">
    <text evidence="2 5">Belongs to the 5'-nucleotidase family.</text>
</comment>
<evidence type="ECO:0000256" key="5">
    <source>
        <dbReference type="RuleBase" id="RU362119"/>
    </source>
</evidence>
<evidence type="ECO:0000313" key="9">
    <source>
        <dbReference type="EMBL" id="CAF1367000.1"/>
    </source>
</evidence>
<comment type="caution">
    <text evidence="9">The sequence shown here is derived from an EMBL/GenBank/DDBJ whole genome shotgun (WGS) entry which is preliminary data.</text>
</comment>
<accession>A0A815IEB2</accession>
<feature type="domain" description="Calcineurin-like phosphoesterase" evidence="7">
    <location>
        <begin position="70"/>
        <end position="276"/>
    </location>
</feature>
<keyword evidence="4" id="KW-0732">Signal</keyword>
<dbReference type="Proteomes" id="UP000663832">
    <property type="component" value="Unassembled WGS sequence"/>
</dbReference>
<dbReference type="Gene3D" id="3.60.21.10">
    <property type="match status" value="1"/>
</dbReference>
<evidence type="ECO:0000256" key="1">
    <source>
        <dbReference type="ARBA" id="ARBA00000815"/>
    </source>
</evidence>
<gene>
    <name evidence="9" type="ORF">BJG266_LOCUS35818</name>
    <name evidence="10" type="ORF">QVE165_LOCUS52849</name>
</gene>
<dbReference type="GO" id="GO:0008253">
    <property type="term" value="F:5'-nucleotidase activity"/>
    <property type="evidence" value="ECO:0007669"/>
    <property type="project" value="UniProtKB-EC"/>
</dbReference>
<dbReference type="OrthoDB" id="10252235at2759"/>
<dbReference type="EC" id="3.1.3.5" evidence="3"/>
<evidence type="ECO:0000259" key="8">
    <source>
        <dbReference type="Pfam" id="PF02872"/>
    </source>
</evidence>
<organism evidence="9 12">
    <name type="scientific">Adineta steineri</name>
    <dbReference type="NCBI Taxonomy" id="433720"/>
    <lineage>
        <taxon>Eukaryota</taxon>
        <taxon>Metazoa</taxon>
        <taxon>Spiralia</taxon>
        <taxon>Gnathifera</taxon>
        <taxon>Rotifera</taxon>
        <taxon>Eurotatoria</taxon>
        <taxon>Bdelloidea</taxon>
        <taxon>Adinetida</taxon>
        <taxon>Adinetidae</taxon>
        <taxon>Adineta</taxon>
    </lineage>
</organism>
<dbReference type="Gene3D" id="3.90.780.10">
    <property type="entry name" value="5'-Nucleotidase, C-terminal domain"/>
    <property type="match status" value="1"/>
</dbReference>
<evidence type="ECO:0000313" key="12">
    <source>
        <dbReference type="Proteomes" id="UP000663877"/>
    </source>
</evidence>
<dbReference type="GO" id="GO:0008768">
    <property type="term" value="F:UDP-sugar diphosphatase activity"/>
    <property type="evidence" value="ECO:0007669"/>
    <property type="project" value="TreeGrafter"/>
</dbReference>
<dbReference type="SUPFAM" id="SSF55816">
    <property type="entry name" value="5'-nucleotidase (syn. UDP-sugar hydrolase), C-terminal domain"/>
    <property type="match status" value="1"/>
</dbReference>
<dbReference type="InterPro" id="IPR004843">
    <property type="entry name" value="Calcineurin-like_PHP"/>
</dbReference>
<dbReference type="AlphaFoldDB" id="A0A815IEB2"/>
<dbReference type="EMBL" id="CAJNOI010000958">
    <property type="protein sequence ID" value="CAF1367000.1"/>
    <property type="molecule type" value="Genomic_DNA"/>
</dbReference>
<dbReference type="SUPFAM" id="SSF56300">
    <property type="entry name" value="Metallo-dependent phosphatases"/>
    <property type="match status" value="1"/>
</dbReference>
<reference evidence="9" key="1">
    <citation type="submission" date="2021-02" db="EMBL/GenBank/DDBJ databases">
        <authorList>
            <person name="Nowell W R."/>
        </authorList>
    </citation>
    <scope>NUCLEOTIDE SEQUENCE</scope>
</reference>
<keyword evidence="5" id="KW-0547">Nucleotide-binding</keyword>
<dbReference type="InterPro" id="IPR029052">
    <property type="entry name" value="Metallo-depent_PP-like"/>
</dbReference>
<name>A0A815IEB2_9BILA</name>
<evidence type="ECO:0000256" key="6">
    <source>
        <dbReference type="SAM" id="Phobius"/>
    </source>
</evidence>
<dbReference type="InterPro" id="IPR036907">
    <property type="entry name" value="5'-Nucleotdase_C_sf"/>
</dbReference>
<protein>
    <recommendedName>
        <fullName evidence="3">5'-nucleotidase</fullName>
        <ecNumber evidence="3">3.1.3.5</ecNumber>
    </recommendedName>
</protein>
<comment type="catalytic activity">
    <reaction evidence="1">
        <text>a ribonucleoside 5'-phosphate + H2O = a ribonucleoside + phosphate</text>
        <dbReference type="Rhea" id="RHEA:12484"/>
        <dbReference type="ChEBI" id="CHEBI:15377"/>
        <dbReference type="ChEBI" id="CHEBI:18254"/>
        <dbReference type="ChEBI" id="CHEBI:43474"/>
        <dbReference type="ChEBI" id="CHEBI:58043"/>
        <dbReference type="EC" id="3.1.3.5"/>
    </reaction>
</comment>
<keyword evidence="6" id="KW-0472">Membrane</keyword>
<keyword evidence="6" id="KW-0812">Transmembrane</keyword>
<dbReference type="InterPro" id="IPR006179">
    <property type="entry name" value="5_nucleotidase/apyrase"/>
</dbReference>
<keyword evidence="5" id="KW-0378">Hydrolase</keyword>
<dbReference type="EMBL" id="CAJNOM010001307">
    <property type="protein sequence ID" value="CAF1602578.1"/>
    <property type="molecule type" value="Genomic_DNA"/>
</dbReference>
<sequence>MCHLNAHRCIPHGLIYTFLSIISICFLILTIVFASLYHNSNPSSIVYAVEKGAIGFPIRLPNDGRYIQWTFLHLNDVYELLPLYNGRKGGLARVAYIRKLLKEENSYTYTILAGDFLSPSVLSRSEINGTYLNGRHMIETFNTMGLDFVTFGNHEFDLNEKDLLLRMNESKFSWISTNIYRKNSPELFGTSISHKILIINEVRILIIGLTIDKNQCYVKIINETYLIKHVQQYLQQFSPQTYDILVAITHLKMSVDIKLAENIPQIDLILGGHEHEDYYYLRGNKYTPIYKADANAFTVYILRCAYNIDTKKFRVYPTLTPITPEVQEEERTSKVANYWFNLGIEGFRASGFELNETVSCLPLGTELDGRLKSVTTSSTLLTDLICQSMIKAIGLNRTTIALFNSSTLRLNGFLREKITQYDILRTLPYRSPIIVLLVPGELLARVLTNGTSLKRVGPVLAYAGVETLNNGETWSVNGIDISTSGVNYTVVTTEYTKLYNRDVIVLQKTNLTQAKTLINYLKIKYPPC</sequence>
<evidence type="ECO:0000256" key="3">
    <source>
        <dbReference type="ARBA" id="ARBA00012643"/>
    </source>
</evidence>
<feature type="domain" description="5'-Nucleotidase C-terminal" evidence="8">
    <location>
        <begin position="372"/>
        <end position="467"/>
    </location>
</feature>
<evidence type="ECO:0000313" key="10">
    <source>
        <dbReference type="EMBL" id="CAF1602578.1"/>
    </source>
</evidence>
<dbReference type="GO" id="GO:0009166">
    <property type="term" value="P:nucleotide catabolic process"/>
    <property type="evidence" value="ECO:0007669"/>
    <property type="project" value="InterPro"/>
</dbReference>
<dbReference type="GO" id="GO:0000166">
    <property type="term" value="F:nucleotide binding"/>
    <property type="evidence" value="ECO:0007669"/>
    <property type="project" value="UniProtKB-KW"/>
</dbReference>
<proteinExistence type="inferred from homology"/>
<dbReference type="InterPro" id="IPR008334">
    <property type="entry name" value="5'-Nucleotdase_C"/>
</dbReference>
<keyword evidence="11" id="KW-1185">Reference proteome</keyword>
<evidence type="ECO:0000256" key="4">
    <source>
        <dbReference type="ARBA" id="ARBA00022729"/>
    </source>
</evidence>
<feature type="transmembrane region" description="Helical" evidence="6">
    <location>
        <begin position="14"/>
        <end position="37"/>
    </location>
</feature>
<dbReference type="PANTHER" id="PTHR11575">
    <property type="entry name" value="5'-NUCLEOTIDASE-RELATED"/>
    <property type="match status" value="1"/>
</dbReference>
<dbReference type="PRINTS" id="PR01607">
    <property type="entry name" value="APYRASEFAMLY"/>
</dbReference>
<dbReference type="Pfam" id="PF00149">
    <property type="entry name" value="Metallophos"/>
    <property type="match status" value="1"/>
</dbReference>
<dbReference type="Proteomes" id="UP000663877">
    <property type="component" value="Unassembled WGS sequence"/>
</dbReference>
<keyword evidence="6" id="KW-1133">Transmembrane helix</keyword>
<evidence type="ECO:0000256" key="2">
    <source>
        <dbReference type="ARBA" id="ARBA00006654"/>
    </source>
</evidence>